<gene>
    <name evidence="2" type="ORF">LWC34_56515</name>
</gene>
<feature type="transmembrane region" description="Helical" evidence="1">
    <location>
        <begin position="153"/>
        <end position="176"/>
    </location>
</feature>
<keyword evidence="3" id="KW-1185">Reference proteome</keyword>
<dbReference type="PANTHER" id="PTHR31272">
    <property type="entry name" value="CYTOCHROME C-TYPE BIOGENESIS PROTEIN HI_1454-RELATED"/>
    <property type="match status" value="1"/>
</dbReference>
<feature type="transmembrane region" description="Helical" evidence="1">
    <location>
        <begin position="243"/>
        <end position="262"/>
    </location>
</feature>
<organism evidence="2 3">
    <name type="scientific">Kibdelosporangium philippinense</name>
    <dbReference type="NCBI Taxonomy" id="211113"/>
    <lineage>
        <taxon>Bacteria</taxon>
        <taxon>Bacillati</taxon>
        <taxon>Actinomycetota</taxon>
        <taxon>Actinomycetes</taxon>
        <taxon>Pseudonocardiales</taxon>
        <taxon>Pseudonocardiaceae</taxon>
        <taxon>Kibdelosporangium</taxon>
    </lineage>
</organism>
<proteinExistence type="predicted"/>
<keyword evidence="1" id="KW-0472">Membrane</keyword>
<keyword evidence="1" id="KW-1133">Transmembrane helix</keyword>
<comment type="caution">
    <text evidence="2">The sequence shown here is derived from an EMBL/GenBank/DDBJ whole genome shotgun (WGS) entry which is preliminary data.</text>
</comment>
<name>A0ABS8ZWX3_9PSEU</name>
<feature type="transmembrane region" description="Helical" evidence="1">
    <location>
        <begin position="114"/>
        <end position="141"/>
    </location>
</feature>
<keyword evidence="1" id="KW-0812">Transmembrane</keyword>
<accession>A0ABS8ZWX3</accession>
<evidence type="ECO:0000313" key="2">
    <source>
        <dbReference type="EMBL" id="MCE7012157.1"/>
    </source>
</evidence>
<feature type="transmembrane region" description="Helical" evidence="1">
    <location>
        <begin position="6"/>
        <end position="28"/>
    </location>
</feature>
<dbReference type="PANTHER" id="PTHR31272:SF4">
    <property type="entry name" value="CYTOCHROME C-TYPE BIOGENESIS PROTEIN HI_1454-RELATED"/>
    <property type="match status" value="1"/>
</dbReference>
<reference evidence="2 3" key="1">
    <citation type="submission" date="2021-12" db="EMBL/GenBank/DDBJ databases">
        <title>Genome sequence of Kibdelosporangium philippinense ATCC 49844.</title>
        <authorList>
            <person name="Fedorov E.A."/>
            <person name="Omeragic M."/>
            <person name="Shalygina K.F."/>
            <person name="Maclea K.S."/>
        </authorList>
    </citation>
    <scope>NUCLEOTIDE SEQUENCE [LARGE SCALE GENOMIC DNA]</scope>
    <source>
        <strain evidence="2 3">ATCC 49844</strain>
    </source>
</reference>
<feature type="transmembrane region" description="Helical" evidence="1">
    <location>
        <begin position="70"/>
        <end position="93"/>
    </location>
</feature>
<evidence type="ECO:0000256" key="1">
    <source>
        <dbReference type="SAM" id="Phobius"/>
    </source>
</evidence>
<evidence type="ECO:0000313" key="3">
    <source>
        <dbReference type="Proteomes" id="UP001521150"/>
    </source>
</evidence>
<protein>
    <submittedName>
        <fullName evidence="2">Cytochrome c biogenesis CcdA family protein</fullName>
    </submittedName>
</protein>
<sequence length="268" mass="27601">MEVLGVALAAGMLAAVNPCGFAMLPAYLTFVAAGSVLRALAATAFMALGFLVIFGTFGLVITPLGTSIQAYLPALTVVIGLAMAVVGGLMVAGREFGIRPPTARGAPTAKLPSMFGYGLGYAVVSLSCTIGPFLAVTGATFRAGSIWTGVAAYVAYGLGMTSVVGVLAVSVAVAGSAFTTKLRRVLPFVHRIGGVILIVAGLYVAYYGIYELLLFHADRSVEDPIVDAAGKLQTQLAEWVDQIGPLTAVIALGVVVFLGAWATRARRR</sequence>
<feature type="transmembrane region" description="Helical" evidence="1">
    <location>
        <begin position="40"/>
        <end position="64"/>
    </location>
</feature>
<feature type="transmembrane region" description="Helical" evidence="1">
    <location>
        <begin position="188"/>
        <end position="209"/>
    </location>
</feature>
<dbReference type="InterPro" id="IPR051790">
    <property type="entry name" value="Cytochrome_c-biogenesis_DsbD"/>
</dbReference>
<dbReference type="Proteomes" id="UP001521150">
    <property type="component" value="Unassembled WGS sequence"/>
</dbReference>
<dbReference type="EMBL" id="JAJVCN010000006">
    <property type="protein sequence ID" value="MCE7012157.1"/>
    <property type="molecule type" value="Genomic_DNA"/>
</dbReference>
<dbReference type="RefSeq" id="WP_233735219.1">
    <property type="nucleotide sequence ID" value="NZ_JAJVCN010000006.1"/>
</dbReference>